<dbReference type="AlphaFoldDB" id="A0A9P6M5W7"/>
<protein>
    <submittedName>
        <fullName evidence="1">Uncharacterized protein</fullName>
    </submittedName>
</protein>
<dbReference type="EMBL" id="JAAAHY010000115">
    <property type="protein sequence ID" value="KAF9966933.1"/>
    <property type="molecule type" value="Genomic_DNA"/>
</dbReference>
<dbReference type="Proteomes" id="UP000738359">
    <property type="component" value="Unassembled WGS sequence"/>
</dbReference>
<gene>
    <name evidence="1" type="ORF">BGZ70_000733</name>
</gene>
<proteinExistence type="predicted"/>
<name>A0A9P6M5W7_MORAP</name>
<comment type="caution">
    <text evidence="1">The sequence shown here is derived from an EMBL/GenBank/DDBJ whole genome shotgun (WGS) entry which is preliminary data.</text>
</comment>
<evidence type="ECO:0000313" key="2">
    <source>
        <dbReference type="Proteomes" id="UP000738359"/>
    </source>
</evidence>
<dbReference type="OrthoDB" id="2397464at2759"/>
<evidence type="ECO:0000313" key="1">
    <source>
        <dbReference type="EMBL" id="KAF9966933.1"/>
    </source>
</evidence>
<organism evidence="1 2">
    <name type="scientific">Mortierella alpina</name>
    <name type="common">Oleaginous fungus</name>
    <name type="synonym">Mortierella renispora</name>
    <dbReference type="NCBI Taxonomy" id="64518"/>
    <lineage>
        <taxon>Eukaryota</taxon>
        <taxon>Fungi</taxon>
        <taxon>Fungi incertae sedis</taxon>
        <taxon>Mucoromycota</taxon>
        <taxon>Mortierellomycotina</taxon>
        <taxon>Mortierellomycetes</taxon>
        <taxon>Mortierellales</taxon>
        <taxon>Mortierellaceae</taxon>
        <taxon>Mortierella</taxon>
    </lineage>
</organism>
<accession>A0A9P6M5W7</accession>
<sequence>MPSALKSQLAGDDGNCMVCLGLQWVLDLKRLFTEDPPGMPQQLNSTYDAAKYVIEATMPEPSDDSTVKIVHECCEHIWSAIPKTRKTVVAFYNEYRTHVDFGRRNQHRHSRRQHRKECTAKHPLTLKKGVSMYVSLSIRYGWLLMSTIDMKLPESVGVARGNVNLQYSIADYGSRAEEQEGSSLARLIRVTDEELVINDPTIIAQVHERGRMTRSAIEYRAALDTWAPSMTLLQISPVIASEVLRNWDSNLNRWEVQQFLVADAIAKLMADRLDIPLEEHETGNIATIYPNCGKLLTDFGDCLAAMPAWPHSKIWNFTAMYEMFGERHSLFARYVKAAGKDAKEVHASVLEEMRASAGMDLLCDDHGEILRSATDSIHGMLLDSAAVECPRMCEDAVLMEMAKTAVLHETLNAMLGNPYCTFEVPNEHM</sequence>
<reference evidence="1" key="1">
    <citation type="journal article" date="2020" name="Fungal Divers.">
        <title>Resolving the Mortierellaceae phylogeny through synthesis of multi-gene phylogenetics and phylogenomics.</title>
        <authorList>
            <person name="Vandepol N."/>
            <person name="Liber J."/>
            <person name="Desiro A."/>
            <person name="Na H."/>
            <person name="Kennedy M."/>
            <person name="Barry K."/>
            <person name="Grigoriev I.V."/>
            <person name="Miller A.N."/>
            <person name="O'Donnell K."/>
            <person name="Stajich J.E."/>
            <person name="Bonito G."/>
        </authorList>
    </citation>
    <scope>NUCLEOTIDE SEQUENCE</scope>
    <source>
        <strain evidence="1">CK1249</strain>
    </source>
</reference>
<keyword evidence="2" id="KW-1185">Reference proteome</keyword>